<evidence type="ECO:0000259" key="1">
    <source>
        <dbReference type="Pfam" id="PF13590"/>
    </source>
</evidence>
<sequence length="189" mass="21897">MSKFFATSLILALSGLGLFCCSPSGGGRLFVEHDYSYEGHFKDYKSFNFLECEFIDSTLLCSDIQDAIRHQMEARGYRVSNRSPNLLVSYNIFRSDLRFRGYQQPVIKDWVVREDDDATYKRIDYNLDEGTLMISLIDAESYQVIWKGYASKMMRNQNFKNNYFKGIVRSIFDQYPLMATNSSSSGYGR</sequence>
<dbReference type="InterPro" id="IPR025411">
    <property type="entry name" value="DUF4136"/>
</dbReference>
<organism evidence="2 3">
    <name type="scientific">Fibrella aestuarina BUZ 2</name>
    <dbReference type="NCBI Taxonomy" id="1166018"/>
    <lineage>
        <taxon>Bacteria</taxon>
        <taxon>Pseudomonadati</taxon>
        <taxon>Bacteroidota</taxon>
        <taxon>Cytophagia</taxon>
        <taxon>Cytophagales</taxon>
        <taxon>Spirosomataceae</taxon>
        <taxon>Fibrella</taxon>
    </lineage>
</organism>
<reference evidence="2 3" key="1">
    <citation type="journal article" date="2012" name="J. Bacteriol.">
        <title>Genome Sequence of Fibrella aestuarina BUZ 2T, a Filamentous Marine Bacterium.</title>
        <authorList>
            <person name="Filippini M."/>
            <person name="Qi W."/>
            <person name="Blom J."/>
            <person name="Goesmann A."/>
            <person name="Smits T.H."/>
            <person name="Bagheri H.C."/>
        </authorList>
    </citation>
    <scope>NUCLEOTIDE SEQUENCE [LARGE SCALE GENOMIC DNA]</scope>
    <source>
        <strain evidence="3">BUZ 2T</strain>
    </source>
</reference>
<dbReference type="Proteomes" id="UP000011058">
    <property type="component" value="Chromosome"/>
</dbReference>
<evidence type="ECO:0000313" key="3">
    <source>
        <dbReference type="Proteomes" id="UP000011058"/>
    </source>
</evidence>
<name>I0K6F2_9BACT</name>
<proteinExistence type="predicted"/>
<dbReference type="PATRIC" id="fig|1166018.3.peg.3431"/>
<evidence type="ECO:0000313" key="2">
    <source>
        <dbReference type="EMBL" id="CCG99705.1"/>
    </source>
</evidence>
<accession>I0K6F2</accession>
<protein>
    <recommendedName>
        <fullName evidence="1">DUF4136 domain-containing protein</fullName>
    </recommendedName>
</protein>
<dbReference type="AlphaFoldDB" id="I0K6F2"/>
<dbReference type="KEGG" id="fae:FAES_1695"/>
<gene>
    <name evidence="2" type="ORF">FAES_1695</name>
</gene>
<dbReference type="Pfam" id="PF13590">
    <property type="entry name" value="DUF4136"/>
    <property type="match status" value="1"/>
</dbReference>
<keyword evidence="3" id="KW-1185">Reference proteome</keyword>
<dbReference type="STRING" id="1166018.FAES_1695"/>
<dbReference type="RefSeq" id="WP_015330804.1">
    <property type="nucleotide sequence ID" value="NC_020054.1"/>
</dbReference>
<feature type="domain" description="DUF4136" evidence="1">
    <location>
        <begin position="31"/>
        <end position="176"/>
    </location>
</feature>
<dbReference type="HOGENOM" id="CLU_099346_0_0_10"/>
<dbReference type="eggNOG" id="ENOG502ZBHD">
    <property type="taxonomic scope" value="Bacteria"/>
</dbReference>
<dbReference type="Gene3D" id="3.30.160.670">
    <property type="match status" value="1"/>
</dbReference>
<dbReference type="EMBL" id="HE796683">
    <property type="protein sequence ID" value="CCG99705.1"/>
    <property type="molecule type" value="Genomic_DNA"/>
</dbReference>